<dbReference type="Pfam" id="PF13692">
    <property type="entry name" value="Glyco_trans_1_4"/>
    <property type="match status" value="1"/>
</dbReference>
<evidence type="ECO:0000313" key="3">
    <source>
        <dbReference type="Proteomes" id="UP000006334"/>
    </source>
</evidence>
<dbReference type="PANTHER" id="PTHR22916:SF3">
    <property type="entry name" value="UDP-GLCNAC:BETAGAL BETA-1,3-N-ACETYLGLUCOSAMINYLTRANSFERASE-LIKE PROTEIN 1"/>
    <property type="match status" value="1"/>
</dbReference>
<dbReference type="OrthoDB" id="433681at2"/>
<dbReference type="Proteomes" id="UP000006334">
    <property type="component" value="Unassembled WGS sequence"/>
</dbReference>
<dbReference type="RefSeq" id="WP_008843174.1">
    <property type="nucleotide sequence ID" value="NZ_BAEN01000018.1"/>
</dbReference>
<dbReference type="SUPFAM" id="SSF53448">
    <property type="entry name" value="Nucleotide-diphospho-sugar transferases"/>
    <property type="match status" value="1"/>
</dbReference>
<dbReference type="GO" id="GO:0016758">
    <property type="term" value="F:hexosyltransferase activity"/>
    <property type="evidence" value="ECO:0007669"/>
    <property type="project" value="UniProtKB-ARBA"/>
</dbReference>
<comment type="caution">
    <text evidence="2">The sequence shown here is derived from an EMBL/GenBank/DDBJ whole genome shotgun (WGS) entry which is preliminary data.</text>
</comment>
<protein>
    <submittedName>
        <fullName evidence="2">Alpha-1,6-rhamnosyltransferase</fullName>
        <ecNumber evidence="2">2.4.1.-</ecNumber>
    </submittedName>
</protein>
<gene>
    <name evidence="2" type="primary">migA</name>
    <name evidence="2" type="ORF">GLIP_0708</name>
</gene>
<dbReference type="PANTHER" id="PTHR22916">
    <property type="entry name" value="GLYCOSYLTRANSFERASE"/>
    <property type="match status" value="1"/>
</dbReference>
<keyword evidence="2" id="KW-0328">Glycosyltransferase</keyword>
<dbReference type="SUPFAM" id="SSF53756">
    <property type="entry name" value="UDP-Glycosyltransferase/glycogen phosphorylase"/>
    <property type="match status" value="1"/>
</dbReference>
<evidence type="ECO:0000313" key="2">
    <source>
        <dbReference type="EMBL" id="GAC13354.1"/>
    </source>
</evidence>
<dbReference type="Pfam" id="PF00535">
    <property type="entry name" value="Glycos_transf_2"/>
    <property type="match status" value="1"/>
</dbReference>
<feature type="domain" description="Glycosyltransferase 2-like" evidence="1">
    <location>
        <begin position="223"/>
        <end position="349"/>
    </location>
</feature>
<keyword evidence="3" id="KW-1185">Reference proteome</keyword>
<dbReference type="InterPro" id="IPR001173">
    <property type="entry name" value="Glyco_trans_2-like"/>
</dbReference>
<dbReference type="Gene3D" id="3.40.50.2000">
    <property type="entry name" value="Glycogen Phosphorylase B"/>
    <property type="match status" value="2"/>
</dbReference>
<dbReference type="eggNOG" id="COG1215">
    <property type="taxonomic scope" value="Bacteria"/>
</dbReference>
<organism evidence="2 3">
    <name type="scientific">Aliiglaciecola lipolytica E3</name>
    <dbReference type="NCBI Taxonomy" id="1127673"/>
    <lineage>
        <taxon>Bacteria</taxon>
        <taxon>Pseudomonadati</taxon>
        <taxon>Pseudomonadota</taxon>
        <taxon>Gammaproteobacteria</taxon>
        <taxon>Alteromonadales</taxon>
        <taxon>Alteromonadaceae</taxon>
        <taxon>Aliiglaciecola</taxon>
    </lineage>
</organism>
<dbReference type="AlphaFoldDB" id="K6WY30"/>
<dbReference type="CDD" id="cd00761">
    <property type="entry name" value="Glyco_tranf_GTA_type"/>
    <property type="match status" value="1"/>
</dbReference>
<dbReference type="EMBL" id="BAEN01000018">
    <property type="protein sequence ID" value="GAC13354.1"/>
    <property type="molecule type" value="Genomic_DNA"/>
</dbReference>
<name>K6WY30_9ALTE</name>
<sequence>MNVEKVDKHTISNIFDPTWYLSTYPDVAKANIDPFNHYIEFGRDENRLPCSLEPILLDQQLWSGDDSNDIEQKLIALFEQSEELISSLAGWVLGRWYGSYGKWELVVQYLPKTLQDPLALYLIAHQGPYLLLFDAYFCQGQLSAAQSLLNNKTWHASNNKLLAQNMLLDSDSRVADLNTFFVKNQLSGISPQDQQEPLGLDNIVGLHGPRTKSLKDFFQPLVSIIIPCFNAQSTIETAVTSLLNQTWTNLEIIIVDDASTDNSWQVLKALLKRDQRIKLFRHDVNLGAYRARNYGLSLARGKYLTVHDIDDWSHPQKIELQVKELKRKRKTVASVSHWVRADEELRFQRWRMEDGWIYRNVSSLMIKRSVFRRLGYWDNVSVNADTEYYHRIIALYGQGSIAEVRQGVPLSFGRATNESLSQTKASHLRTQFKGLRKDYHDAAAYWHKTHKKLFLPRLPDKRPFPVPPVMLRGTDAQRKHNLILLLQNSKLFDSPWYLRRYPDIAEAGVNPVEHFVNNGINEGRDCNPLISLSGQAFIHNTDKLHALEGLLQVPQLPETTVYNGHASVNLDSPTILCVGHMVSAHTFGAERSFIDTLKILSESELNVVVVLPNADNGKYVQQVAALCCKVIFQPLAWWNAKRETDEYVVDAFRQVILKHQIAAVYVNTLVLSEPLIAAKCEDVVRVMHIRELPSHDPDLCEALGADAEKIREHCLAISDYFIANSNVVMNYIDVKERSFRVPNVIEANVAESKSTELNLPAVASILSSNLPKKGIEDLLKVAESCAHKKLPIEFHIYGPENEHTEIWQKRVHLSNVKWKGYCHSSEVALQNTDILLNLSHFQESFGRTVLEGMANGCAIVAYQWGAIPELIDSSCGVLVTFKDINGVVDALENLLAKPSLVRQFGVEGRNKVIKGYSLEAVKPNLLSAWQQILKTERVQ</sequence>
<accession>K6WY30</accession>
<dbReference type="Gene3D" id="3.90.550.10">
    <property type="entry name" value="Spore Coat Polysaccharide Biosynthesis Protein SpsA, Chain A"/>
    <property type="match status" value="1"/>
</dbReference>
<dbReference type="eggNOG" id="COG0438">
    <property type="taxonomic scope" value="Bacteria"/>
</dbReference>
<dbReference type="EC" id="2.4.1.-" evidence="2"/>
<dbReference type="InterPro" id="IPR029044">
    <property type="entry name" value="Nucleotide-diphossugar_trans"/>
</dbReference>
<proteinExistence type="predicted"/>
<dbReference type="STRING" id="1127673.GLIP_0708"/>
<evidence type="ECO:0000259" key="1">
    <source>
        <dbReference type="Pfam" id="PF00535"/>
    </source>
</evidence>
<keyword evidence="2" id="KW-0808">Transferase</keyword>
<dbReference type="CDD" id="cd03801">
    <property type="entry name" value="GT4_PimA-like"/>
    <property type="match status" value="1"/>
</dbReference>
<reference evidence="2 3" key="1">
    <citation type="journal article" date="2017" name="Antonie Van Leeuwenhoek">
        <title>Rhizobium rhizosphaerae sp. nov., a novel species isolated from rice rhizosphere.</title>
        <authorList>
            <person name="Zhao J.J."/>
            <person name="Zhang J."/>
            <person name="Zhang R.J."/>
            <person name="Zhang C.W."/>
            <person name="Yin H.Q."/>
            <person name="Zhang X.X."/>
        </authorList>
    </citation>
    <scope>NUCLEOTIDE SEQUENCE [LARGE SCALE GENOMIC DNA]</scope>
    <source>
        <strain evidence="2 3">E3</strain>
    </source>
</reference>